<reference evidence="2" key="1">
    <citation type="journal article" date="2019" name="Int. J. Syst. Evol. Microbiol.">
        <title>The Global Catalogue of Microorganisms (GCM) 10K type strain sequencing project: providing services to taxonomists for standard genome sequencing and annotation.</title>
        <authorList>
            <consortium name="The Broad Institute Genomics Platform"/>
            <consortium name="The Broad Institute Genome Sequencing Center for Infectious Disease"/>
            <person name="Wu L."/>
            <person name="Ma J."/>
        </authorList>
    </citation>
    <scope>NUCLEOTIDE SEQUENCE [LARGE SCALE GENOMIC DNA]</scope>
    <source>
        <strain evidence="2">CECT 8472</strain>
    </source>
</reference>
<dbReference type="Gene3D" id="3.40.190.10">
    <property type="entry name" value="Periplasmic binding protein-like II"/>
    <property type="match status" value="1"/>
</dbReference>
<comment type="caution">
    <text evidence="1">The sequence shown here is derived from an EMBL/GenBank/DDBJ whole genome shotgun (WGS) entry which is preliminary data.</text>
</comment>
<dbReference type="SUPFAM" id="SSF53850">
    <property type="entry name" value="Periplasmic binding protein-like II"/>
    <property type="match status" value="1"/>
</dbReference>
<proteinExistence type="predicted"/>
<evidence type="ECO:0000313" key="2">
    <source>
        <dbReference type="Proteomes" id="UP001595799"/>
    </source>
</evidence>
<keyword evidence="2" id="KW-1185">Reference proteome</keyword>
<dbReference type="EMBL" id="JBHSCW010000007">
    <property type="protein sequence ID" value="MFC4352645.1"/>
    <property type="molecule type" value="Genomic_DNA"/>
</dbReference>
<dbReference type="RefSeq" id="WP_382422999.1">
    <property type="nucleotide sequence ID" value="NZ_JBHSCW010000007.1"/>
</dbReference>
<protein>
    <submittedName>
        <fullName evidence="1">Uncharacterized protein</fullName>
    </submittedName>
</protein>
<sequence>MKLTSQMPSSTSSVMPSLSRDLVRHRCIGCRPAPQSAPYRWEFEEDGIPFDVAVEPQITTNDLWFMLRSTLAGAGITFATEGTFRPNFWGQSSARRFRP</sequence>
<evidence type="ECO:0000313" key="1">
    <source>
        <dbReference type="EMBL" id="MFC4352645.1"/>
    </source>
</evidence>
<name>A0ABV8UQ17_9PROT</name>
<organism evidence="1 2">
    <name type="scientific">Fodinicurvata halophila</name>
    <dbReference type="NCBI Taxonomy" id="1419723"/>
    <lineage>
        <taxon>Bacteria</taxon>
        <taxon>Pseudomonadati</taxon>
        <taxon>Pseudomonadota</taxon>
        <taxon>Alphaproteobacteria</taxon>
        <taxon>Rhodospirillales</taxon>
        <taxon>Rhodovibrionaceae</taxon>
        <taxon>Fodinicurvata</taxon>
    </lineage>
</organism>
<accession>A0ABV8UQ17</accession>
<gene>
    <name evidence="1" type="ORF">ACFOW6_13920</name>
</gene>
<dbReference type="Proteomes" id="UP001595799">
    <property type="component" value="Unassembled WGS sequence"/>
</dbReference>